<keyword evidence="7" id="KW-1185">Reference proteome</keyword>
<keyword evidence="4" id="KW-0281">Fimbrium</keyword>
<comment type="similarity">
    <text evidence="2">Belongs to the fimbrial protein family.</text>
</comment>
<dbReference type="InterPro" id="IPR008966">
    <property type="entry name" value="Adhesion_dom_sf"/>
</dbReference>
<name>A0ABM9SPX9_YERAL</name>
<evidence type="ECO:0000256" key="3">
    <source>
        <dbReference type="ARBA" id="ARBA00022729"/>
    </source>
</evidence>
<evidence type="ECO:0000313" key="6">
    <source>
        <dbReference type="EMBL" id="CNK45293.1"/>
    </source>
</evidence>
<feature type="domain" description="Fimbrial-type adhesion" evidence="5">
    <location>
        <begin position="200"/>
        <end position="337"/>
    </location>
</feature>
<proteinExistence type="inferred from homology"/>
<dbReference type="InterPro" id="IPR000259">
    <property type="entry name" value="Adhesion_dom_fimbrial"/>
</dbReference>
<dbReference type="PANTHER" id="PTHR33420:SF12">
    <property type="entry name" value="FIMBRIN-LIKE PROTEIN FIMI-RELATED"/>
    <property type="match status" value="1"/>
</dbReference>
<evidence type="ECO:0000256" key="4">
    <source>
        <dbReference type="ARBA" id="ARBA00023263"/>
    </source>
</evidence>
<dbReference type="InterPro" id="IPR036937">
    <property type="entry name" value="Adhesion_dom_fimbrial_sf"/>
</dbReference>
<evidence type="ECO:0000256" key="2">
    <source>
        <dbReference type="ARBA" id="ARBA00006671"/>
    </source>
</evidence>
<evidence type="ECO:0000259" key="5">
    <source>
        <dbReference type="Pfam" id="PF00419"/>
    </source>
</evidence>
<dbReference type="PANTHER" id="PTHR33420">
    <property type="entry name" value="FIMBRIAL SUBUNIT ELFA-RELATED"/>
    <property type="match status" value="1"/>
</dbReference>
<keyword evidence="3" id="KW-0732">Signal</keyword>
<dbReference type="SUPFAM" id="SSF49401">
    <property type="entry name" value="Bacterial adhesins"/>
    <property type="match status" value="1"/>
</dbReference>
<dbReference type="Proteomes" id="UP000038647">
    <property type="component" value="Unassembled WGS sequence"/>
</dbReference>
<reference evidence="6 7" key="1">
    <citation type="submission" date="2015-03" db="EMBL/GenBank/DDBJ databases">
        <authorList>
            <consortium name="Pathogen Informatics"/>
            <person name="Murphy D."/>
        </authorList>
    </citation>
    <scope>NUCLEOTIDE SEQUENCE [LARGE SCALE GENOMIC DNA]</scope>
    <source>
        <strain evidence="6 7">IP08791</strain>
    </source>
</reference>
<sequence>MMINLMLNRINIRKYSVAGKLILLLVGLYGFIPATSYADVQCDVFSPGDIRINPVTIYNSDPITTERQLYSRGSRMNCTFTQQQEDMGKLIFELDPAAASNTTYPEAFNTNLAGVGLKFSIVGNPACVIEDITKIACNIKLKNDVVHFVIRRLFFKTDLQQEFGSINIPQGNIKYYLEEDGPATAKDLPGILGAASGIVNKNGCTLDTPNLNFNLGEHQQNTFKGIGNTGQEITQPIILSCNPKTKYSLKVNDTSTGVPGVIKLTQEPGVATGIGVQLLAGKNRVPVVLGSAQEMGTSMAGSKDSEQTIDITARYYQTDTTITPGKANASATFTVTYE</sequence>
<accession>A0ABM9SPX9</accession>
<evidence type="ECO:0000256" key="1">
    <source>
        <dbReference type="ARBA" id="ARBA00004561"/>
    </source>
</evidence>
<dbReference type="InterPro" id="IPR050263">
    <property type="entry name" value="Bact_Fimbrial_Adh_Pro"/>
</dbReference>
<comment type="caution">
    <text evidence="6">The sequence shown here is derived from an EMBL/GenBank/DDBJ whole genome shotgun (WGS) entry which is preliminary data.</text>
</comment>
<dbReference type="EMBL" id="CQEH01000001">
    <property type="protein sequence ID" value="CNK45293.1"/>
    <property type="molecule type" value="Genomic_DNA"/>
</dbReference>
<gene>
    <name evidence="6" type="primary">fimF_1</name>
    <name evidence="6" type="ORF">ERS137966_00275</name>
</gene>
<organism evidence="6 7">
    <name type="scientific">Yersinia aldovae</name>
    <dbReference type="NCBI Taxonomy" id="29483"/>
    <lineage>
        <taxon>Bacteria</taxon>
        <taxon>Pseudomonadati</taxon>
        <taxon>Pseudomonadota</taxon>
        <taxon>Gammaproteobacteria</taxon>
        <taxon>Enterobacterales</taxon>
        <taxon>Yersiniaceae</taxon>
        <taxon>Yersinia</taxon>
    </lineage>
</organism>
<comment type="subcellular location">
    <subcellularLocation>
        <location evidence="1">Fimbrium</location>
    </subcellularLocation>
</comment>
<dbReference type="Pfam" id="PF00419">
    <property type="entry name" value="Fimbrial"/>
    <property type="match status" value="1"/>
</dbReference>
<evidence type="ECO:0000313" key="7">
    <source>
        <dbReference type="Proteomes" id="UP000038647"/>
    </source>
</evidence>
<dbReference type="Gene3D" id="2.60.40.1090">
    <property type="entry name" value="Fimbrial-type adhesion domain"/>
    <property type="match status" value="1"/>
</dbReference>
<protein>
    <submittedName>
        <fullName evidence="6">Fimbrial subunit</fullName>
    </submittedName>
</protein>